<accession>A0ABQ2PGH5</accession>
<dbReference type="InterPro" id="IPR052698">
    <property type="entry name" value="MoCofactor_Util/Proc"/>
</dbReference>
<dbReference type="PANTHER" id="PTHR30388">
    <property type="entry name" value="ALDEHYDE OXIDOREDUCTASE MOLYBDENUM COFACTOR ASSEMBLY PROTEIN"/>
    <property type="match status" value="1"/>
</dbReference>
<reference evidence="4" key="1">
    <citation type="journal article" date="2019" name="Int. J. Syst. Evol. Microbiol.">
        <title>The Global Catalogue of Microorganisms (GCM) 10K type strain sequencing project: providing services to taxonomists for standard genome sequencing and annotation.</title>
        <authorList>
            <consortium name="The Broad Institute Genomics Platform"/>
            <consortium name="The Broad Institute Genome Sequencing Center for Infectious Disease"/>
            <person name="Wu L."/>
            <person name="Ma J."/>
        </authorList>
    </citation>
    <scope>NUCLEOTIDE SEQUENCE [LARGE SCALE GENOMIC DNA]</scope>
    <source>
        <strain evidence="4">CGMCC 1.8860</strain>
    </source>
</reference>
<protein>
    <submittedName>
        <fullName evidence="3">Xanthine dehydrogenase subunit A</fullName>
    </submittedName>
</protein>
<dbReference type="Pfam" id="PF13478">
    <property type="entry name" value="XdhC_C"/>
    <property type="match status" value="1"/>
</dbReference>
<dbReference type="Proteomes" id="UP000621859">
    <property type="component" value="Unassembled WGS sequence"/>
</dbReference>
<dbReference type="EMBL" id="BMLY01000001">
    <property type="protein sequence ID" value="GGP24385.1"/>
    <property type="molecule type" value="Genomic_DNA"/>
</dbReference>
<organism evidence="3 4">
    <name type="scientific">Silvimonas amylolytica</name>
    <dbReference type="NCBI Taxonomy" id="449663"/>
    <lineage>
        <taxon>Bacteria</taxon>
        <taxon>Pseudomonadati</taxon>
        <taxon>Pseudomonadota</taxon>
        <taxon>Betaproteobacteria</taxon>
        <taxon>Neisseriales</taxon>
        <taxon>Chitinibacteraceae</taxon>
        <taxon>Silvimonas</taxon>
    </lineage>
</organism>
<evidence type="ECO:0000259" key="1">
    <source>
        <dbReference type="Pfam" id="PF02625"/>
    </source>
</evidence>
<evidence type="ECO:0000313" key="3">
    <source>
        <dbReference type="EMBL" id="GGP24385.1"/>
    </source>
</evidence>
<dbReference type="Gene3D" id="3.40.50.720">
    <property type="entry name" value="NAD(P)-binding Rossmann-like Domain"/>
    <property type="match status" value="1"/>
</dbReference>
<feature type="domain" description="XdhC- CoxI" evidence="1">
    <location>
        <begin position="16"/>
        <end position="81"/>
    </location>
</feature>
<proteinExistence type="predicted"/>
<feature type="domain" description="XdhC- CoxI" evidence="1">
    <location>
        <begin position="123"/>
        <end position="186"/>
    </location>
</feature>
<sequence>MNTVPEMVETIGAAFARGEDVVLATVVKVENSAYRRPGARMLVCADGQHAGTVSGGCLEAEIVRKAWWLTSGGAPVVCRYDTSAGAEAEWAFGLGCNGAVYVLLEHLSERSPQWQWLQSIAMQRQSAVCAVVIGRSGVSFLDVGQRLFIAPDGIRSGDLGDSNLQERVFTDLQAALDENASRLSSYLVNGGEVEFFLEVLAPPPHLVIFGAGHDAVPLAHMATDLGWVTVVTDGRSHFARRSRFARVDQVNVLDLDDVIASAGITPGSVAVIMTHSYEQDRRILEQLLEVPPCYLGQLGPRARTERLLEEIGARGKAEKLVDAGVLHYPVGLDIGAENPQEVALAILAEIKAALGGYAGGKLHAREGAIHRDAVVETPL</sequence>
<dbReference type="InterPro" id="IPR003777">
    <property type="entry name" value="XdhC_CoxI"/>
</dbReference>
<evidence type="ECO:0000259" key="2">
    <source>
        <dbReference type="Pfam" id="PF13478"/>
    </source>
</evidence>
<name>A0ABQ2PGH5_9NEIS</name>
<evidence type="ECO:0000313" key="4">
    <source>
        <dbReference type="Proteomes" id="UP000621859"/>
    </source>
</evidence>
<dbReference type="InterPro" id="IPR027051">
    <property type="entry name" value="XdhC_Rossmann_dom"/>
</dbReference>
<dbReference type="RefSeq" id="WP_188687816.1">
    <property type="nucleotide sequence ID" value="NZ_BMLY01000001.1"/>
</dbReference>
<feature type="domain" description="XdhC Rossmann" evidence="2">
    <location>
        <begin position="206"/>
        <end position="350"/>
    </location>
</feature>
<gene>
    <name evidence="3" type="primary">pucA</name>
    <name evidence="3" type="ORF">GCM10010971_02040</name>
</gene>
<keyword evidence="4" id="KW-1185">Reference proteome</keyword>
<dbReference type="Pfam" id="PF02625">
    <property type="entry name" value="XdhC_CoxI"/>
    <property type="match status" value="2"/>
</dbReference>
<dbReference type="PANTHER" id="PTHR30388:SF6">
    <property type="entry name" value="XANTHINE DEHYDROGENASE SUBUNIT A-RELATED"/>
    <property type="match status" value="1"/>
</dbReference>
<comment type="caution">
    <text evidence="3">The sequence shown here is derived from an EMBL/GenBank/DDBJ whole genome shotgun (WGS) entry which is preliminary data.</text>
</comment>